<dbReference type="InterPro" id="IPR013780">
    <property type="entry name" value="Glyco_hydro_b"/>
</dbReference>
<dbReference type="PANTHER" id="PTHR10357">
    <property type="entry name" value="ALPHA-AMYLASE FAMILY MEMBER"/>
    <property type="match status" value="1"/>
</dbReference>
<dbReference type="STRING" id="604330.SAMN04489857_1679"/>
<dbReference type="SUPFAM" id="SSF51445">
    <property type="entry name" value="(Trans)glycosidases"/>
    <property type="match status" value="1"/>
</dbReference>
<protein>
    <submittedName>
        <fullName evidence="5">Trehalose-6-phosphate hydrolase</fullName>
    </submittedName>
</protein>
<evidence type="ECO:0000313" key="6">
    <source>
        <dbReference type="Proteomes" id="UP000198528"/>
    </source>
</evidence>
<dbReference type="GO" id="GO:0004556">
    <property type="term" value="F:alpha-amylase activity"/>
    <property type="evidence" value="ECO:0007669"/>
    <property type="project" value="TreeGrafter"/>
</dbReference>
<dbReference type="SMART" id="SM00642">
    <property type="entry name" value="Aamy"/>
    <property type="match status" value="1"/>
</dbReference>
<evidence type="ECO:0000259" key="4">
    <source>
        <dbReference type="SMART" id="SM00642"/>
    </source>
</evidence>
<keyword evidence="2 5" id="KW-0378">Hydrolase</keyword>
<dbReference type="PANTHER" id="PTHR10357:SF217">
    <property type="entry name" value="TREHALOSE-6-PHOSPHATE HYDROLASE"/>
    <property type="match status" value="1"/>
</dbReference>
<dbReference type="AlphaFoldDB" id="A0A1G6J2B2"/>
<evidence type="ECO:0000256" key="2">
    <source>
        <dbReference type="ARBA" id="ARBA00022801"/>
    </source>
</evidence>
<feature type="domain" description="Glycosyl hydrolase family 13 catalytic" evidence="4">
    <location>
        <begin position="1"/>
        <end position="326"/>
    </location>
</feature>
<dbReference type="InterPro" id="IPR017853">
    <property type="entry name" value="GH"/>
</dbReference>
<gene>
    <name evidence="5" type="ORF">SAMN04487824_103135</name>
</gene>
<dbReference type="Gene3D" id="3.20.20.80">
    <property type="entry name" value="Glycosidases"/>
    <property type="match status" value="1"/>
</dbReference>
<dbReference type="SUPFAM" id="SSF51011">
    <property type="entry name" value="Glycosyl hydrolase domain"/>
    <property type="match status" value="1"/>
</dbReference>
<organism evidence="5 6">
    <name type="scientific">Parafannyhessea umbonata</name>
    <dbReference type="NCBI Taxonomy" id="604330"/>
    <lineage>
        <taxon>Bacteria</taxon>
        <taxon>Bacillati</taxon>
        <taxon>Actinomycetota</taxon>
        <taxon>Coriobacteriia</taxon>
        <taxon>Coriobacteriales</taxon>
        <taxon>Atopobiaceae</taxon>
        <taxon>Parafannyhessea</taxon>
    </lineage>
</organism>
<evidence type="ECO:0000313" key="5">
    <source>
        <dbReference type="EMBL" id="SDC12136.1"/>
    </source>
</evidence>
<sequence>MLDMVFNHTSTSHEWFRRALSGDPKYLAYYKFVDAAPDATAAKPGEPPTNWVSKFGGSAWEYVPALHKWYLHLFDVSQADLNWDNPEVRAELADVVRFWKAKGVSGFRFDVVNLISKPERLEDDFEGDGRRFYTDGPHVHEYLQELVREGGIEDMVTVGEMSSTSIENCIRYTAPRYHELTQAFSFHHLKVDYAGGDKWALAEPDIPQLRGLLRDWQEQMTAGGGWNALFWSNHDQPRPNSRFGDCSTRELWRRSSELLPVCTHPLRGTPYVYQGEELGMTNPDFTSIDQYRDVESLNYYKILQDEGATPEEAFHIVHERSRDDSRTPVQWNGSANAGFTSGTPWIGIPANHAYVNAADEMADPDSVWSFYRRIIALRKECPVVQAGDVRFLDAASDKVIAYERTLEGAASGPRRLVVACNFSSADAAALPADALDGGSVLIENCDDHRIQDGTLVLGPWCAVALAW</sequence>
<evidence type="ECO:0000256" key="3">
    <source>
        <dbReference type="ARBA" id="ARBA00023295"/>
    </source>
</evidence>
<reference evidence="6" key="1">
    <citation type="submission" date="2016-10" db="EMBL/GenBank/DDBJ databases">
        <authorList>
            <person name="Varghese N."/>
            <person name="Submissions S."/>
        </authorList>
    </citation>
    <scope>NUCLEOTIDE SEQUENCE [LARGE SCALE GENOMIC DNA]</scope>
    <source>
        <strain evidence="6">DSM 22619</strain>
    </source>
</reference>
<proteinExistence type="inferred from homology"/>
<keyword evidence="6" id="KW-1185">Reference proteome</keyword>
<accession>A0A1G6J2B2</accession>
<dbReference type="Gene3D" id="3.90.400.10">
    <property type="entry name" value="Oligo-1,6-glucosidase, Domain 2"/>
    <property type="match status" value="1"/>
</dbReference>
<dbReference type="GO" id="GO:0009313">
    <property type="term" value="P:oligosaccharide catabolic process"/>
    <property type="evidence" value="ECO:0007669"/>
    <property type="project" value="TreeGrafter"/>
</dbReference>
<dbReference type="Gene3D" id="2.60.40.1180">
    <property type="entry name" value="Golgi alpha-mannosidase II"/>
    <property type="match status" value="1"/>
</dbReference>
<comment type="similarity">
    <text evidence="1">Belongs to the glycosyl hydrolase 13 family.</text>
</comment>
<keyword evidence="3" id="KW-0326">Glycosidase</keyword>
<name>A0A1G6J2B2_9ACTN</name>
<dbReference type="Proteomes" id="UP000198528">
    <property type="component" value="Unassembled WGS sequence"/>
</dbReference>
<dbReference type="Pfam" id="PF00128">
    <property type="entry name" value="Alpha-amylase"/>
    <property type="match status" value="1"/>
</dbReference>
<dbReference type="InterPro" id="IPR045857">
    <property type="entry name" value="O16G_dom_2"/>
</dbReference>
<dbReference type="EMBL" id="FMZL01000003">
    <property type="protein sequence ID" value="SDC12136.1"/>
    <property type="molecule type" value="Genomic_DNA"/>
</dbReference>
<dbReference type="FunFam" id="3.20.20.80:FF:000064">
    <property type="entry name" value="Oligo-1,6-glucosidase"/>
    <property type="match status" value="1"/>
</dbReference>
<dbReference type="InterPro" id="IPR006047">
    <property type="entry name" value="GH13_cat_dom"/>
</dbReference>
<evidence type="ECO:0000256" key="1">
    <source>
        <dbReference type="ARBA" id="ARBA00008061"/>
    </source>
</evidence>